<keyword evidence="1" id="KW-0175">Coiled coil</keyword>
<gene>
    <name evidence="3" type="ORF">GGR36_000391</name>
</gene>
<comment type="caution">
    <text evidence="3">The sequence shown here is derived from an EMBL/GenBank/DDBJ whole genome shotgun (WGS) entry which is preliminary data.</text>
</comment>
<keyword evidence="4" id="KW-1185">Reference proteome</keyword>
<proteinExistence type="predicted"/>
<dbReference type="EMBL" id="JACIET010000001">
    <property type="protein sequence ID" value="MBB4011083.1"/>
    <property type="molecule type" value="Genomic_DNA"/>
</dbReference>
<protein>
    <submittedName>
        <fullName evidence="3">Leucyl aminopeptidase (Aminopeptidase T)</fullName>
    </submittedName>
</protein>
<evidence type="ECO:0000313" key="3">
    <source>
        <dbReference type="EMBL" id="MBB4011083.1"/>
    </source>
</evidence>
<evidence type="ECO:0000313" key="4">
    <source>
        <dbReference type="Proteomes" id="UP000561045"/>
    </source>
</evidence>
<accession>A0A840BEG1</accession>
<reference evidence="3 4" key="1">
    <citation type="submission" date="2020-08" db="EMBL/GenBank/DDBJ databases">
        <title>Genomic Encyclopedia of Type Strains, Phase IV (KMG-IV): sequencing the most valuable type-strain genomes for metagenomic binning, comparative biology and taxonomic classification.</title>
        <authorList>
            <person name="Goeker M."/>
        </authorList>
    </citation>
    <scope>NUCLEOTIDE SEQUENCE [LARGE SCALE GENOMIC DNA]</scope>
    <source>
        <strain evidence="3 4">DSM 106739</strain>
    </source>
</reference>
<keyword evidence="2" id="KW-0812">Transmembrane</keyword>
<keyword evidence="3" id="KW-0645">Protease</keyword>
<organism evidence="3 4">
    <name type="scientific">Niveibacterium umoris</name>
    <dbReference type="NCBI Taxonomy" id="1193620"/>
    <lineage>
        <taxon>Bacteria</taxon>
        <taxon>Pseudomonadati</taxon>
        <taxon>Pseudomonadota</taxon>
        <taxon>Betaproteobacteria</taxon>
        <taxon>Rhodocyclales</taxon>
        <taxon>Rhodocyclaceae</taxon>
        <taxon>Niveibacterium</taxon>
    </lineage>
</organism>
<dbReference type="GO" id="GO:0004177">
    <property type="term" value="F:aminopeptidase activity"/>
    <property type="evidence" value="ECO:0007669"/>
    <property type="project" value="UniProtKB-KW"/>
</dbReference>
<sequence>MAALMSFLGVIFSGGATGLIGVLFQRYFDYKAKQQDLELVKINNEHARLLAQMDVEKANRAAQATEKVAEEQAEAQVRSAELEAQARADEAAAKAYVASIDADRATYLDPKAQSRSKFARIMMTLVDFVRGMIRPFLTIYLVIVATVMFAWARTLAAPNGNSVIDPIQAATLVKSIIDTLLYLATTCVVWWFGVRPSQKAK</sequence>
<evidence type="ECO:0000256" key="1">
    <source>
        <dbReference type="SAM" id="Coils"/>
    </source>
</evidence>
<feature type="coiled-coil region" evidence="1">
    <location>
        <begin position="55"/>
        <end position="90"/>
    </location>
</feature>
<keyword evidence="3" id="KW-0031">Aminopeptidase</keyword>
<feature type="transmembrane region" description="Helical" evidence="2">
    <location>
        <begin position="172"/>
        <end position="194"/>
    </location>
</feature>
<keyword evidence="2" id="KW-1133">Transmembrane helix</keyword>
<dbReference type="RefSeq" id="WP_183631341.1">
    <property type="nucleotide sequence ID" value="NZ_BAABLE010000011.1"/>
</dbReference>
<dbReference type="AlphaFoldDB" id="A0A840BEG1"/>
<feature type="transmembrane region" description="Helical" evidence="2">
    <location>
        <begin position="132"/>
        <end position="152"/>
    </location>
</feature>
<evidence type="ECO:0000256" key="2">
    <source>
        <dbReference type="SAM" id="Phobius"/>
    </source>
</evidence>
<keyword evidence="2" id="KW-0472">Membrane</keyword>
<dbReference type="Proteomes" id="UP000561045">
    <property type="component" value="Unassembled WGS sequence"/>
</dbReference>
<keyword evidence="3" id="KW-0378">Hydrolase</keyword>
<feature type="transmembrane region" description="Helical" evidence="2">
    <location>
        <begin position="6"/>
        <end position="24"/>
    </location>
</feature>
<name>A0A840BEG1_9RHOO</name>